<dbReference type="Gene3D" id="3.90.1720.10">
    <property type="entry name" value="endopeptidase domain like (from Nostoc punctiforme)"/>
    <property type="match status" value="1"/>
</dbReference>
<dbReference type="SUPFAM" id="SSF54001">
    <property type="entry name" value="Cysteine proteinases"/>
    <property type="match status" value="1"/>
</dbReference>
<keyword evidence="4" id="KW-0788">Thiol protease</keyword>
<organism evidence="8 9">
    <name type="scientific">Paenibacillus dendritiformis C454</name>
    <dbReference type="NCBI Taxonomy" id="1131935"/>
    <lineage>
        <taxon>Bacteria</taxon>
        <taxon>Bacillati</taxon>
        <taxon>Bacillota</taxon>
        <taxon>Bacilli</taxon>
        <taxon>Bacillales</taxon>
        <taxon>Paenibacillaceae</taxon>
        <taxon>Paenibacillus</taxon>
    </lineage>
</organism>
<comment type="caution">
    <text evidence="8">The sequence shown here is derived from an EMBL/GenBank/DDBJ whole genome shotgun (WGS) entry which is preliminary data.</text>
</comment>
<dbReference type="PANTHER" id="PTHR47053">
    <property type="entry name" value="MUREIN DD-ENDOPEPTIDASE MEPH-RELATED"/>
    <property type="match status" value="1"/>
</dbReference>
<gene>
    <name evidence="8" type="ORF">PDENDC454_14122</name>
</gene>
<evidence type="ECO:0000259" key="7">
    <source>
        <dbReference type="PROSITE" id="PS51935"/>
    </source>
</evidence>
<feature type="domain" description="NlpC/P60" evidence="7">
    <location>
        <begin position="43"/>
        <end position="168"/>
    </location>
</feature>
<keyword evidence="6" id="KW-0732">Signal</keyword>
<reference evidence="8 9" key="1">
    <citation type="journal article" date="2012" name="J. Bacteriol.">
        <title>Genome Sequence of the Pattern-Forming Social Bacterium Paenibacillus dendritiformis C454 Chiral Morphotype.</title>
        <authorList>
            <person name="Sirota-Madi A."/>
            <person name="Olender T."/>
            <person name="Helman Y."/>
            <person name="Brainis I."/>
            <person name="Finkelshtein A."/>
            <person name="Roth D."/>
            <person name="Hagai E."/>
            <person name="Leshkowitz D."/>
            <person name="Brodsky L."/>
            <person name="Galatenko V."/>
            <person name="Nikolaev V."/>
            <person name="Gutnick D.L."/>
            <person name="Lancet D."/>
            <person name="Ben-Jacob E."/>
        </authorList>
    </citation>
    <scope>NUCLEOTIDE SEQUENCE [LARGE SCALE GENOMIC DNA]</scope>
    <source>
        <strain evidence="8 9">C454</strain>
    </source>
</reference>
<dbReference type="InterPro" id="IPR038765">
    <property type="entry name" value="Papain-like_cys_pep_sf"/>
</dbReference>
<accession>H3SH19</accession>
<evidence type="ECO:0000256" key="3">
    <source>
        <dbReference type="ARBA" id="ARBA00022801"/>
    </source>
</evidence>
<evidence type="ECO:0000256" key="5">
    <source>
        <dbReference type="SAM" id="MobiDB-lite"/>
    </source>
</evidence>
<evidence type="ECO:0000256" key="2">
    <source>
        <dbReference type="ARBA" id="ARBA00022670"/>
    </source>
</evidence>
<keyword evidence="3" id="KW-0378">Hydrolase</keyword>
<dbReference type="Proteomes" id="UP000003900">
    <property type="component" value="Unassembled WGS sequence"/>
</dbReference>
<feature type="signal peptide" evidence="6">
    <location>
        <begin position="1"/>
        <end position="30"/>
    </location>
</feature>
<dbReference type="Pfam" id="PF00877">
    <property type="entry name" value="NLPC_P60"/>
    <property type="match status" value="1"/>
</dbReference>
<keyword evidence="2" id="KW-0645">Protease</keyword>
<dbReference type="OrthoDB" id="9813118at2"/>
<comment type="similarity">
    <text evidence="1">Belongs to the peptidase C40 family.</text>
</comment>
<evidence type="ECO:0000256" key="1">
    <source>
        <dbReference type="ARBA" id="ARBA00007074"/>
    </source>
</evidence>
<dbReference type="RefSeq" id="WP_006677327.1">
    <property type="nucleotide sequence ID" value="NZ_AHKH01000033.1"/>
</dbReference>
<feature type="region of interest" description="Disordered" evidence="5">
    <location>
        <begin position="170"/>
        <end position="202"/>
    </location>
</feature>
<dbReference type="InterPro" id="IPR051202">
    <property type="entry name" value="Peptidase_C40"/>
</dbReference>
<evidence type="ECO:0000256" key="4">
    <source>
        <dbReference type="ARBA" id="ARBA00022807"/>
    </source>
</evidence>
<dbReference type="PROSITE" id="PS51935">
    <property type="entry name" value="NLPC_P60"/>
    <property type="match status" value="1"/>
</dbReference>
<keyword evidence="9" id="KW-1185">Reference proteome</keyword>
<sequence>MNNMKNQRIVKTVTGISLSFFIALSGTVMAAPQPAQAASASASTVADNVIATGKAFLGVPYHFGAKSGRTDQFDCSSFTQYVFKKHGIELPRSSREQATAGVKVSKNELQPGDLVFSDTNRDGKINHVSIYMGEDKLLHTYKVGVGVTISDFSGSSWDKTFVTARRVITSPTSEASAPAQDRNAEESYDQQAPAEEYQWNWR</sequence>
<dbReference type="EMBL" id="AHKH01000033">
    <property type="protein sequence ID" value="EHQ61637.1"/>
    <property type="molecule type" value="Genomic_DNA"/>
</dbReference>
<name>H3SH19_9BACL</name>
<evidence type="ECO:0000313" key="8">
    <source>
        <dbReference type="EMBL" id="EHQ61637.1"/>
    </source>
</evidence>
<dbReference type="InterPro" id="IPR000064">
    <property type="entry name" value="NLP_P60_dom"/>
</dbReference>
<proteinExistence type="inferred from homology"/>
<dbReference type="GO" id="GO:0008234">
    <property type="term" value="F:cysteine-type peptidase activity"/>
    <property type="evidence" value="ECO:0007669"/>
    <property type="project" value="UniProtKB-KW"/>
</dbReference>
<feature type="chain" id="PRO_5038519698" description="NlpC/P60 domain-containing protein" evidence="6">
    <location>
        <begin position="31"/>
        <end position="202"/>
    </location>
</feature>
<dbReference type="AlphaFoldDB" id="H3SH19"/>
<dbReference type="GO" id="GO:0006508">
    <property type="term" value="P:proteolysis"/>
    <property type="evidence" value="ECO:0007669"/>
    <property type="project" value="UniProtKB-KW"/>
</dbReference>
<dbReference type="PATRIC" id="fig|1131935.3.peg.2926"/>
<evidence type="ECO:0000313" key="9">
    <source>
        <dbReference type="Proteomes" id="UP000003900"/>
    </source>
</evidence>
<dbReference type="PANTHER" id="PTHR47053:SF3">
    <property type="entry name" value="GAMMA-D-GLUTAMYL-L-LYSINE DIPEPTIDYL-PEPTIDASE"/>
    <property type="match status" value="1"/>
</dbReference>
<evidence type="ECO:0000256" key="6">
    <source>
        <dbReference type="SAM" id="SignalP"/>
    </source>
</evidence>
<dbReference type="STRING" id="1131935.PDENDC454_14122"/>
<protein>
    <recommendedName>
        <fullName evidence="7">NlpC/P60 domain-containing protein</fullName>
    </recommendedName>
</protein>